<dbReference type="Proteomes" id="UP000005239">
    <property type="component" value="Unassembled WGS sequence"/>
</dbReference>
<gene>
    <name evidence="1" type="primary">WBGene00281573</name>
</gene>
<evidence type="ECO:0000313" key="2">
    <source>
        <dbReference type="Proteomes" id="UP000005239"/>
    </source>
</evidence>
<keyword evidence="2" id="KW-1185">Reference proteome</keyword>
<dbReference type="Gene3D" id="2.30.42.10">
    <property type="match status" value="1"/>
</dbReference>
<dbReference type="SMART" id="SM00228">
    <property type="entry name" value="PDZ"/>
    <property type="match status" value="1"/>
</dbReference>
<evidence type="ECO:0000313" key="1">
    <source>
        <dbReference type="EnsemblMetazoa" id="PPA43204.1"/>
    </source>
</evidence>
<dbReference type="PROSITE" id="PS50106">
    <property type="entry name" value="PDZ"/>
    <property type="match status" value="1"/>
</dbReference>
<protein>
    <submittedName>
        <fullName evidence="1">PDZ domain-containing protein</fullName>
    </submittedName>
</protein>
<dbReference type="InterPro" id="IPR036034">
    <property type="entry name" value="PDZ_sf"/>
</dbReference>
<organism evidence="1 2">
    <name type="scientific">Pristionchus pacificus</name>
    <name type="common">Parasitic nematode worm</name>
    <dbReference type="NCBI Taxonomy" id="54126"/>
    <lineage>
        <taxon>Eukaryota</taxon>
        <taxon>Metazoa</taxon>
        <taxon>Ecdysozoa</taxon>
        <taxon>Nematoda</taxon>
        <taxon>Chromadorea</taxon>
        <taxon>Rhabditida</taxon>
        <taxon>Rhabditina</taxon>
        <taxon>Diplogasteromorpha</taxon>
        <taxon>Diplogasteroidea</taxon>
        <taxon>Neodiplogasteridae</taxon>
        <taxon>Pristionchus</taxon>
    </lineage>
</organism>
<dbReference type="SUPFAM" id="SSF50156">
    <property type="entry name" value="PDZ domain-like"/>
    <property type="match status" value="1"/>
</dbReference>
<dbReference type="CDD" id="cd00136">
    <property type="entry name" value="PDZ_canonical"/>
    <property type="match status" value="1"/>
</dbReference>
<accession>A0A8R1YXZ9</accession>
<dbReference type="Pfam" id="PF00595">
    <property type="entry name" value="PDZ"/>
    <property type="match status" value="1"/>
</dbReference>
<dbReference type="EnsemblMetazoa" id="PPA43204.1">
    <property type="protein sequence ID" value="PPA43204.1"/>
    <property type="gene ID" value="WBGene00281573"/>
</dbReference>
<dbReference type="OrthoDB" id="78824at2759"/>
<reference evidence="1" key="2">
    <citation type="submission" date="2022-06" db="UniProtKB">
        <authorList>
            <consortium name="EnsemblMetazoa"/>
        </authorList>
    </citation>
    <scope>IDENTIFICATION</scope>
    <source>
        <strain evidence="1">PS312</strain>
    </source>
</reference>
<accession>A0A2A6CCN3</accession>
<reference evidence="2" key="1">
    <citation type="journal article" date="2008" name="Nat. Genet.">
        <title>The Pristionchus pacificus genome provides a unique perspective on nematode lifestyle and parasitism.</title>
        <authorList>
            <person name="Dieterich C."/>
            <person name="Clifton S.W."/>
            <person name="Schuster L.N."/>
            <person name="Chinwalla A."/>
            <person name="Delehaunty K."/>
            <person name="Dinkelacker I."/>
            <person name="Fulton L."/>
            <person name="Fulton R."/>
            <person name="Godfrey J."/>
            <person name="Minx P."/>
            <person name="Mitreva M."/>
            <person name="Roeseler W."/>
            <person name="Tian H."/>
            <person name="Witte H."/>
            <person name="Yang S.P."/>
            <person name="Wilson R.K."/>
            <person name="Sommer R.J."/>
        </authorList>
    </citation>
    <scope>NUCLEOTIDE SEQUENCE [LARGE SCALE GENOMIC DNA]</scope>
    <source>
        <strain evidence="2">PS312</strain>
    </source>
</reference>
<sequence length="146" mass="16431">MLFMRRSNMETKEAMNSEIQYRDPNSAAKVMCFLMVLGFLGILTITIAFIAKQTRPIGEIPHYSFNLSKVNGTCGLVIRGNFIAEVIPDGPAAIQGSDINRGDTIVNVNGVPVRNMSHSRIVSLIKEYPEYVFFELRENDEPFEEL</sequence>
<dbReference type="InterPro" id="IPR001478">
    <property type="entry name" value="PDZ"/>
</dbReference>
<dbReference type="AlphaFoldDB" id="A0A2A6CCN3"/>
<proteinExistence type="predicted"/>
<name>A0A2A6CCN3_PRIPA</name>